<dbReference type="InterPro" id="IPR006638">
    <property type="entry name" value="Elp3/MiaA/NifB-like_rSAM"/>
</dbReference>
<dbReference type="NCBIfam" id="NF001199">
    <property type="entry name" value="PRK00164.2-1"/>
    <property type="match status" value="1"/>
</dbReference>
<keyword evidence="10 12" id="KW-0456">Lyase</keyword>
<evidence type="ECO:0000313" key="15">
    <source>
        <dbReference type="Proteomes" id="UP000198744"/>
    </source>
</evidence>
<feature type="binding site" evidence="12">
    <location>
        <position position="102"/>
    </location>
    <ligand>
        <name>GTP</name>
        <dbReference type="ChEBI" id="CHEBI:37565"/>
    </ligand>
</feature>
<comment type="pathway">
    <text evidence="12">Cofactor biosynthesis; molybdopterin biosynthesis.</text>
</comment>
<gene>
    <name evidence="12" type="primary">moaA</name>
    <name evidence="14" type="ORF">SAMN04489760_10316</name>
</gene>
<evidence type="ECO:0000256" key="2">
    <source>
        <dbReference type="ARBA" id="ARBA00022485"/>
    </source>
</evidence>
<keyword evidence="9 12" id="KW-0501">Molybdenum cofactor biosynthesis</keyword>
<dbReference type="SFLD" id="SFLDS00029">
    <property type="entry name" value="Radical_SAM"/>
    <property type="match status" value="1"/>
</dbReference>
<feature type="binding site" evidence="12">
    <location>
        <begin position="265"/>
        <end position="267"/>
    </location>
    <ligand>
        <name>GTP</name>
        <dbReference type="ChEBI" id="CHEBI:37565"/>
    </ligand>
</feature>
<dbReference type="Pfam" id="PF06463">
    <property type="entry name" value="Mob_synth_C"/>
    <property type="match status" value="1"/>
</dbReference>
<dbReference type="GO" id="GO:0051539">
    <property type="term" value="F:4 iron, 4 sulfur cluster binding"/>
    <property type="evidence" value="ECO:0007669"/>
    <property type="project" value="UniProtKB-UniRule"/>
</dbReference>
<dbReference type="SFLD" id="SFLDG01386">
    <property type="entry name" value="main_SPASM_domain-containing"/>
    <property type="match status" value="1"/>
</dbReference>
<dbReference type="SUPFAM" id="SSF102114">
    <property type="entry name" value="Radical SAM enzymes"/>
    <property type="match status" value="1"/>
</dbReference>
<evidence type="ECO:0000259" key="13">
    <source>
        <dbReference type="PROSITE" id="PS51918"/>
    </source>
</evidence>
<dbReference type="SFLD" id="SFLDG01067">
    <property type="entry name" value="SPASM/twitch_domain_containing"/>
    <property type="match status" value="1"/>
</dbReference>
<dbReference type="GO" id="GO:0046872">
    <property type="term" value="F:metal ion binding"/>
    <property type="evidence" value="ECO:0007669"/>
    <property type="project" value="UniProtKB-KW"/>
</dbReference>
<dbReference type="AlphaFoldDB" id="A0A1H7V5X5"/>
<evidence type="ECO:0000256" key="3">
    <source>
        <dbReference type="ARBA" id="ARBA00022691"/>
    </source>
</evidence>
<dbReference type="PROSITE" id="PS51918">
    <property type="entry name" value="RADICAL_SAM"/>
    <property type="match status" value="1"/>
</dbReference>
<dbReference type="InterPro" id="IPR013785">
    <property type="entry name" value="Aldolase_TIM"/>
</dbReference>
<feature type="binding site" evidence="12">
    <location>
        <position position="163"/>
    </location>
    <ligand>
        <name>GTP</name>
        <dbReference type="ChEBI" id="CHEBI:37565"/>
    </ligand>
</feature>
<keyword evidence="2 12" id="KW-0004">4Fe-4S</keyword>
<comment type="function">
    <text evidence="12">Catalyzes the cyclization of GTP to (8S)-3',8-cyclo-7,8-dihydroguanosine 5'-triphosphate.</text>
</comment>
<dbReference type="PROSITE" id="PS01305">
    <property type="entry name" value="MOAA_NIFB_PQQE"/>
    <property type="match status" value="1"/>
</dbReference>
<dbReference type="InterPro" id="IPR010505">
    <property type="entry name" value="MoaA_twitch"/>
</dbReference>
<dbReference type="InterPro" id="IPR058240">
    <property type="entry name" value="rSAM_sf"/>
</dbReference>
<evidence type="ECO:0000256" key="5">
    <source>
        <dbReference type="ARBA" id="ARBA00022741"/>
    </source>
</evidence>
<dbReference type="Pfam" id="PF04055">
    <property type="entry name" value="Radical_SAM"/>
    <property type="match status" value="1"/>
</dbReference>
<evidence type="ECO:0000256" key="12">
    <source>
        <dbReference type="HAMAP-Rule" id="MF_01225"/>
    </source>
</evidence>
<dbReference type="STRING" id="43775.SAMN04489760_10316"/>
<comment type="cofactor">
    <cofactor evidence="12">
        <name>[4Fe-4S] cluster</name>
        <dbReference type="ChEBI" id="CHEBI:49883"/>
    </cofactor>
    <text evidence="12">Binds 2 [4Fe-4S] clusters. Binds 1 [4Fe-4S] cluster coordinated with 3 cysteines and an exchangeable S-adenosyl-L-methionine and 1 [4Fe-4S] cluster coordinated with 3 cysteines and the GTP-derived substrate.</text>
</comment>
<organism evidence="14 15">
    <name type="scientific">Syntrophus gentianae</name>
    <dbReference type="NCBI Taxonomy" id="43775"/>
    <lineage>
        <taxon>Bacteria</taxon>
        <taxon>Pseudomonadati</taxon>
        <taxon>Thermodesulfobacteriota</taxon>
        <taxon>Syntrophia</taxon>
        <taxon>Syntrophales</taxon>
        <taxon>Syntrophaceae</taxon>
        <taxon>Syntrophus</taxon>
    </lineage>
</organism>
<dbReference type="SMART" id="SM00729">
    <property type="entry name" value="Elp3"/>
    <property type="match status" value="1"/>
</dbReference>
<dbReference type="OrthoDB" id="9763993at2"/>
<feature type="binding site" evidence="12">
    <location>
        <position position="277"/>
    </location>
    <ligand>
        <name>[4Fe-4S] cluster</name>
        <dbReference type="ChEBI" id="CHEBI:49883"/>
        <label>2</label>
        <note>4Fe-4S-substrate</note>
    </ligand>
</feature>
<dbReference type="GO" id="GO:0061798">
    <property type="term" value="F:GTP 3',8'-cyclase activity"/>
    <property type="evidence" value="ECO:0007669"/>
    <property type="project" value="UniProtKB-UniRule"/>
</dbReference>
<evidence type="ECO:0000313" key="14">
    <source>
        <dbReference type="EMBL" id="SEM04107.1"/>
    </source>
</evidence>
<dbReference type="Gene3D" id="3.20.20.70">
    <property type="entry name" value="Aldolase class I"/>
    <property type="match status" value="1"/>
</dbReference>
<keyword evidence="3 12" id="KW-0949">S-adenosyl-L-methionine</keyword>
<keyword evidence="5 12" id="KW-0547">Nucleotide-binding</keyword>
<comment type="subunit">
    <text evidence="12">Monomer and homodimer.</text>
</comment>
<sequence>MNAKQETPLLDRHHRTINYLRLSITDRCNLRCVYCMPEEGISFLPHKEILTYEEMLRLVELCVANGIRKIRLTGGEPLVRKGVIGFIEKLNKIEKLKEITLTTNGVLLKEFARDLRKSGICRINVSMDTLKPEKFNAITRRPLFERVWEGIEEAESVGMAPIKLNVVAMKGFNDDEILDFARLTHRKPYHVRFIEMMPIGAADARMKGFISRQEILERISSLGSLHRLEPELMAGPAEVYALEGAKGKIGVIGALSHHFCATCNRLRLTADGQLRGCLFSDKETDLKTALRQGKDDGYLSDLIRDTILNKPKGHNLDLNNPRKCVRPMSRIGG</sequence>
<keyword evidence="8 12" id="KW-0342">GTP-binding</keyword>
<protein>
    <recommendedName>
        <fullName evidence="1 12">GTP 3',8-cyclase</fullName>
        <ecNumber evidence="1 12">4.1.99.22</ecNumber>
    </recommendedName>
    <alternativeName>
        <fullName evidence="12">Molybdenum cofactor biosynthesis protein A</fullName>
    </alternativeName>
</protein>
<dbReference type="GO" id="GO:1904047">
    <property type="term" value="F:S-adenosyl-L-methionine binding"/>
    <property type="evidence" value="ECO:0007669"/>
    <property type="project" value="UniProtKB-UniRule"/>
</dbReference>
<dbReference type="Proteomes" id="UP000198744">
    <property type="component" value="Unassembled WGS sequence"/>
</dbReference>
<evidence type="ECO:0000256" key="9">
    <source>
        <dbReference type="ARBA" id="ARBA00023150"/>
    </source>
</evidence>
<keyword evidence="15" id="KW-1185">Reference proteome</keyword>
<dbReference type="GO" id="GO:0005525">
    <property type="term" value="F:GTP binding"/>
    <property type="evidence" value="ECO:0007669"/>
    <property type="project" value="UniProtKB-UniRule"/>
</dbReference>
<dbReference type="UniPathway" id="UPA00344"/>
<comment type="similarity">
    <text evidence="12">Belongs to the radical SAM superfamily. MoaA family.</text>
</comment>
<evidence type="ECO:0000256" key="1">
    <source>
        <dbReference type="ARBA" id="ARBA00012167"/>
    </source>
</evidence>
<feature type="binding site" evidence="12">
    <location>
        <position position="34"/>
    </location>
    <ligand>
        <name>S-adenosyl-L-methionine</name>
        <dbReference type="ChEBI" id="CHEBI:59789"/>
    </ligand>
</feature>
<dbReference type="EMBL" id="FOBS01000003">
    <property type="protein sequence ID" value="SEM04107.1"/>
    <property type="molecule type" value="Genomic_DNA"/>
</dbReference>
<dbReference type="GO" id="GO:0006777">
    <property type="term" value="P:Mo-molybdopterin cofactor biosynthetic process"/>
    <property type="evidence" value="ECO:0007669"/>
    <property type="project" value="UniProtKB-UniRule"/>
</dbReference>
<accession>A0A1H7V5X5</accession>
<dbReference type="NCBIfam" id="TIGR02666">
    <property type="entry name" value="moaA"/>
    <property type="match status" value="1"/>
</dbReference>
<dbReference type="RefSeq" id="WP_093882165.1">
    <property type="nucleotide sequence ID" value="NZ_FOBS01000003.1"/>
</dbReference>
<dbReference type="HAMAP" id="MF_01225_B">
    <property type="entry name" value="MoaA_B"/>
    <property type="match status" value="1"/>
</dbReference>
<feature type="binding site" evidence="12">
    <location>
        <position position="21"/>
    </location>
    <ligand>
        <name>GTP</name>
        <dbReference type="ChEBI" id="CHEBI:37565"/>
    </ligand>
</feature>
<evidence type="ECO:0000256" key="8">
    <source>
        <dbReference type="ARBA" id="ARBA00023134"/>
    </source>
</evidence>
<dbReference type="EC" id="4.1.99.22" evidence="1 12"/>
<feature type="binding site" evidence="12">
    <location>
        <position position="71"/>
    </location>
    <ligand>
        <name>GTP</name>
        <dbReference type="ChEBI" id="CHEBI:37565"/>
    </ligand>
</feature>
<dbReference type="PANTHER" id="PTHR22960:SF0">
    <property type="entry name" value="MOLYBDENUM COFACTOR BIOSYNTHESIS PROTEIN 1"/>
    <property type="match status" value="1"/>
</dbReference>
<evidence type="ECO:0000256" key="7">
    <source>
        <dbReference type="ARBA" id="ARBA00023014"/>
    </source>
</evidence>
<evidence type="ECO:0000256" key="6">
    <source>
        <dbReference type="ARBA" id="ARBA00023004"/>
    </source>
</evidence>
<feature type="binding site" evidence="12">
    <location>
        <position position="126"/>
    </location>
    <ligand>
        <name>S-adenosyl-L-methionine</name>
        <dbReference type="ChEBI" id="CHEBI:59789"/>
    </ligand>
</feature>
<feature type="binding site" evidence="12">
    <location>
        <position position="32"/>
    </location>
    <ligand>
        <name>[4Fe-4S] cluster</name>
        <dbReference type="ChEBI" id="CHEBI:49883"/>
        <label>1</label>
        <note>4Fe-4S-S-AdoMet</note>
    </ligand>
</feature>
<keyword evidence="6 12" id="KW-0408">Iron</keyword>
<feature type="domain" description="Radical SAM core" evidence="13">
    <location>
        <begin position="12"/>
        <end position="232"/>
    </location>
</feature>
<dbReference type="CDD" id="cd01335">
    <property type="entry name" value="Radical_SAM"/>
    <property type="match status" value="1"/>
</dbReference>
<keyword evidence="4 12" id="KW-0479">Metal-binding</keyword>
<evidence type="ECO:0000256" key="11">
    <source>
        <dbReference type="ARBA" id="ARBA00048697"/>
    </source>
</evidence>
<dbReference type="InterPro" id="IPR040064">
    <property type="entry name" value="MoaA-like"/>
</dbReference>
<feature type="binding site" evidence="12">
    <location>
        <position position="75"/>
    </location>
    <ligand>
        <name>S-adenosyl-L-methionine</name>
        <dbReference type="ChEBI" id="CHEBI:59789"/>
    </ligand>
</feature>
<feature type="binding site" evidence="12">
    <location>
        <position position="197"/>
    </location>
    <ligand>
        <name>S-adenosyl-L-methionine</name>
        <dbReference type="ChEBI" id="CHEBI:59789"/>
    </ligand>
</feature>
<dbReference type="SFLD" id="SFLDG01383">
    <property type="entry name" value="cyclic_pyranopterin_phosphate"/>
    <property type="match status" value="1"/>
</dbReference>
<dbReference type="CDD" id="cd21117">
    <property type="entry name" value="Twitch_MoaA"/>
    <property type="match status" value="1"/>
</dbReference>
<name>A0A1H7V5X5_9BACT</name>
<dbReference type="GO" id="GO:0061799">
    <property type="term" value="F:cyclic pyranopterin monophosphate synthase activity"/>
    <property type="evidence" value="ECO:0007669"/>
    <property type="project" value="TreeGrafter"/>
</dbReference>
<dbReference type="InterPro" id="IPR000385">
    <property type="entry name" value="MoaA_NifB_PqqE_Fe-S-bd_CS"/>
</dbReference>
<dbReference type="InterPro" id="IPR013483">
    <property type="entry name" value="MoaA"/>
</dbReference>
<keyword evidence="7 12" id="KW-0411">Iron-sulfur</keyword>
<dbReference type="InterPro" id="IPR050105">
    <property type="entry name" value="MoCo_biosynth_MoaA/MoaC"/>
</dbReference>
<dbReference type="PANTHER" id="PTHR22960">
    <property type="entry name" value="MOLYBDOPTERIN COFACTOR SYNTHESIS PROTEIN A"/>
    <property type="match status" value="1"/>
</dbReference>
<evidence type="ECO:0000256" key="10">
    <source>
        <dbReference type="ARBA" id="ARBA00023239"/>
    </source>
</evidence>
<feature type="binding site" evidence="12">
    <location>
        <position position="263"/>
    </location>
    <ligand>
        <name>[4Fe-4S] cluster</name>
        <dbReference type="ChEBI" id="CHEBI:49883"/>
        <label>2</label>
        <note>4Fe-4S-substrate</note>
    </ligand>
</feature>
<reference evidence="14 15" key="1">
    <citation type="submission" date="2016-10" db="EMBL/GenBank/DDBJ databases">
        <authorList>
            <person name="de Groot N.N."/>
        </authorList>
    </citation>
    <scope>NUCLEOTIDE SEQUENCE [LARGE SCALE GENOMIC DNA]</scope>
    <source>
        <strain evidence="14 15">DSM 8423</strain>
    </source>
</reference>
<feature type="binding site" evidence="12">
    <location>
        <position position="35"/>
    </location>
    <ligand>
        <name>[4Fe-4S] cluster</name>
        <dbReference type="ChEBI" id="CHEBI:49883"/>
        <label>1</label>
        <note>4Fe-4S-S-AdoMet</note>
    </ligand>
</feature>
<dbReference type="InterPro" id="IPR007197">
    <property type="entry name" value="rSAM"/>
</dbReference>
<evidence type="ECO:0000256" key="4">
    <source>
        <dbReference type="ARBA" id="ARBA00022723"/>
    </source>
</evidence>
<feature type="binding site" evidence="12">
    <location>
        <position position="28"/>
    </location>
    <ligand>
        <name>[4Fe-4S] cluster</name>
        <dbReference type="ChEBI" id="CHEBI:49883"/>
        <label>1</label>
        <note>4Fe-4S-S-AdoMet</note>
    </ligand>
</feature>
<proteinExistence type="inferred from homology"/>
<comment type="catalytic activity">
    <reaction evidence="11 12">
        <text>GTP + AH2 + S-adenosyl-L-methionine = (8S)-3',8-cyclo-7,8-dihydroguanosine 5'-triphosphate + 5'-deoxyadenosine + L-methionine + A + H(+)</text>
        <dbReference type="Rhea" id="RHEA:49576"/>
        <dbReference type="ChEBI" id="CHEBI:13193"/>
        <dbReference type="ChEBI" id="CHEBI:15378"/>
        <dbReference type="ChEBI" id="CHEBI:17319"/>
        <dbReference type="ChEBI" id="CHEBI:17499"/>
        <dbReference type="ChEBI" id="CHEBI:37565"/>
        <dbReference type="ChEBI" id="CHEBI:57844"/>
        <dbReference type="ChEBI" id="CHEBI:59789"/>
        <dbReference type="ChEBI" id="CHEBI:131766"/>
        <dbReference type="EC" id="4.1.99.22"/>
    </reaction>
</comment>
<feature type="binding site" evidence="12">
    <location>
        <position position="260"/>
    </location>
    <ligand>
        <name>[4Fe-4S] cluster</name>
        <dbReference type="ChEBI" id="CHEBI:49883"/>
        <label>2</label>
        <note>4Fe-4S-substrate</note>
    </ligand>
</feature>